<dbReference type="PANTHER" id="PTHR35147:SF1">
    <property type="entry name" value="CHEMORECEPTOR GLUTAMINE DEAMIDASE CHED-RELATED"/>
    <property type="match status" value="1"/>
</dbReference>
<dbReference type="GeneID" id="24841126"/>
<dbReference type="Proteomes" id="UP000033097">
    <property type="component" value="Chromosome"/>
</dbReference>
<dbReference type="GO" id="GO:0006935">
    <property type="term" value="P:chemotaxis"/>
    <property type="evidence" value="ECO:0007669"/>
    <property type="project" value="UniProtKB-UniRule"/>
</dbReference>
<dbReference type="RefSeq" id="WP_048046888.1">
    <property type="nucleotide sequence ID" value="NZ_CP009512.1"/>
</dbReference>
<sequence>MVNSDIITVGIGDCAIARSPMKIKTSGLGSCLGITLYDRQKKIGGLLHTMLPNIKDAKLKDNPAKFTDAGIEYLVDEMIRRGGSIDKLEAKVVGGAGMFENSRLNIGERNIKSARETMKKLEVSIIAEDVGKNYGRTVIFDTLTGDLLIKTILKGDKLI</sequence>
<evidence type="ECO:0000256" key="1">
    <source>
        <dbReference type="ARBA" id="ARBA00022500"/>
    </source>
</evidence>
<evidence type="ECO:0000256" key="3">
    <source>
        <dbReference type="HAMAP-Rule" id="MF_01440"/>
    </source>
</evidence>
<accession>A0A0E3LV76</accession>
<name>A0A0E3LV76_METMZ</name>
<keyword evidence="2 3" id="KW-0378">Hydrolase</keyword>
<dbReference type="CDD" id="cd16352">
    <property type="entry name" value="CheD"/>
    <property type="match status" value="1"/>
</dbReference>
<dbReference type="AlphaFoldDB" id="A0A0E3LV76"/>
<evidence type="ECO:0000313" key="5">
    <source>
        <dbReference type="Proteomes" id="UP000033097"/>
    </source>
</evidence>
<comment type="catalytic activity">
    <reaction evidence="3">
        <text>L-glutaminyl-[protein] + H2O = L-glutamyl-[protein] + NH4(+)</text>
        <dbReference type="Rhea" id="RHEA:16441"/>
        <dbReference type="Rhea" id="RHEA-COMP:10207"/>
        <dbReference type="Rhea" id="RHEA-COMP:10208"/>
        <dbReference type="ChEBI" id="CHEBI:15377"/>
        <dbReference type="ChEBI" id="CHEBI:28938"/>
        <dbReference type="ChEBI" id="CHEBI:29973"/>
        <dbReference type="ChEBI" id="CHEBI:30011"/>
        <dbReference type="EC" id="3.5.1.44"/>
    </reaction>
</comment>
<dbReference type="PATRIC" id="fig|213585.10.peg.4173"/>
<evidence type="ECO:0000256" key="2">
    <source>
        <dbReference type="ARBA" id="ARBA00022801"/>
    </source>
</evidence>
<comment type="similarity">
    <text evidence="3">Belongs to the CheD family.</text>
</comment>
<dbReference type="InterPro" id="IPR038592">
    <property type="entry name" value="CheD-like_sf"/>
</dbReference>
<dbReference type="EMBL" id="CP009512">
    <property type="protein sequence ID" value="AKB66536.1"/>
    <property type="molecule type" value="Genomic_DNA"/>
</dbReference>
<dbReference type="Gene3D" id="3.30.1330.200">
    <property type="match status" value="1"/>
</dbReference>
<dbReference type="PANTHER" id="PTHR35147">
    <property type="entry name" value="CHEMORECEPTOR GLUTAMINE DEAMIDASE CHED-RELATED"/>
    <property type="match status" value="1"/>
</dbReference>
<comment type="function">
    <text evidence="3">Probably deamidates glutamine residues to glutamate on methyl-accepting chemotaxis receptors (MCPs), playing an important role in chemotaxis.</text>
</comment>
<dbReference type="KEGG" id="mmj:MSMAS_3340"/>
<evidence type="ECO:0000313" key="4">
    <source>
        <dbReference type="EMBL" id="AKB66536.1"/>
    </source>
</evidence>
<dbReference type="Pfam" id="PF03975">
    <property type="entry name" value="CheD"/>
    <property type="match status" value="1"/>
</dbReference>
<dbReference type="STRING" id="213585.MSMAS_3340"/>
<reference evidence="4 5" key="1">
    <citation type="submission" date="2014-07" db="EMBL/GenBank/DDBJ databases">
        <title>Methanogenic archaea and the global carbon cycle.</title>
        <authorList>
            <person name="Henriksen J.R."/>
            <person name="Luke J."/>
            <person name="Reinhart S."/>
            <person name="Benedict M.N."/>
            <person name="Youngblut N.D."/>
            <person name="Metcalf M.E."/>
            <person name="Whitaker R.J."/>
            <person name="Metcalf W.W."/>
        </authorList>
    </citation>
    <scope>NUCLEOTIDE SEQUENCE [LARGE SCALE GENOMIC DNA]</scope>
    <source>
        <strain evidence="4 5">S-6</strain>
    </source>
</reference>
<gene>
    <name evidence="3" type="primary">cheD</name>
    <name evidence="4" type="ORF">MSMAS_3340</name>
</gene>
<dbReference type="GO" id="GO:0050568">
    <property type="term" value="F:protein-glutamine glutaminase activity"/>
    <property type="evidence" value="ECO:0007669"/>
    <property type="project" value="UniProtKB-UniRule"/>
</dbReference>
<dbReference type="SUPFAM" id="SSF64438">
    <property type="entry name" value="CNF1/YfiH-like putative cysteine hydrolases"/>
    <property type="match status" value="1"/>
</dbReference>
<proteinExistence type="inferred from homology"/>
<dbReference type="InterPro" id="IPR011324">
    <property type="entry name" value="Cytotoxic_necrot_fac-like_cat"/>
</dbReference>
<dbReference type="EC" id="3.5.1.44" evidence="3"/>
<dbReference type="InterPro" id="IPR005659">
    <property type="entry name" value="Chemorcpt_Glu_NH3ase_CheD"/>
</dbReference>
<protein>
    <recommendedName>
        <fullName evidence="3">Probable chemoreceptor glutamine deamidase CheD</fullName>
        <ecNumber evidence="3">3.5.1.44</ecNumber>
    </recommendedName>
</protein>
<dbReference type="HAMAP" id="MF_01440">
    <property type="entry name" value="CheD"/>
    <property type="match status" value="1"/>
</dbReference>
<organism evidence="4 5">
    <name type="scientific">Methanosarcina mazei S-6</name>
    <dbReference type="NCBI Taxonomy" id="213585"/>
    <lineage>
        <taxon>Archaea</taxon>
        <taxon>Methanobacteriati</taxon>
        <taxon>Methanobacteriota</taxon>
        <taxon>Stenosarchaea group</taxon>
        <taxon>Methanomicrobia</taxon>
        <taxon>Methanosarcinales</taxon>
        <taxon>Methanosarcinaceae</taxon>
        <taxon>Methanosarcina</taxon>
    </lineage>
</organism>
<dbReference type="HOGENOM" id="CLU_087854_2_0_2"/>
<keyword evidence="1 3" id="KW-0145">Chemotaxis</keyword>